<dbReference type="RefSeq" id="WP_055393644.1">
    <property type="nucleotide sequence ID" value="NZ_LCTZ01000002.1"/>
</dbReference>
<accession>A0A0Q1BGV8</accession>
<evidence type="ECO:0000256" key="5">
    <source>
        <dbReference type="HAMAP-Rule" id="MF_00358"/>
    </source>
</evidence>
<evidence type="ECO:0000313" key="7">
    <source>
        <dbReference type="EMBL" id="KQC29654.1"/>
    </source>
</evidence>
<protein>
    <recommendedName>
        <fullName evidence="4 5">Small ribosomal subunit protein bS21</fullName>
    </recommendedName>
</protein>
<dbReference type="Proteomes" id="UP000050827">
    <property type="component" value="Unassembled WGS sequence"/>
</dbReference>
<dbReference type="InterPro" id="IPR018278">
    <property type="entry name" value="Ribosomal_bS21_CS"/>
</dbReference>
<dbReference type="GO" id="GO:1990904">
    <property type="term" value="C:ribonucleoprotein complex"/>
    <property type="evidence" value="ECO:0007669"/>
    <property type="project" value="UniProtKB-KW"/>
</dbReference>
<dbReference type="NCBIfam" id="TIGR00030">
    <property type="entry name" value="S21p"/>
    <property type="match status" value="1"/>
</dbReference>
<dbReference type="GO" id="GO:0006412">
    <property type="term" value="P:translation"/>
    <property type="evidence" value="ECO:0007669"/>
    <property type="project" value="UniProtKB-UniRule"/>
</dbReference>
<dbReference type="Pfam" id="PF01165">
    <property type="entry name" value="Ribosomal_S21"/>
    <property type="match status" value="1"/>
</dbReference>
<dbReference type="GO" id="GO:0003735">
    <property type="term" value="F:structural constituent of ribosome"/>
    <property type="evidence" value="ECO:0007669"/>
    <property type="project" value="InterPro"/>
</dbReference>
<dbReference type="GO" id="GO:0005840">
    <property type="term" value="C:ribosome"/>
    <property type="evidence" value="ECO:0007669"/>
    <property type="project" value="UniProtKB-KW"/>
</dbReference>
<sequence>MLIIPVKEGENIDRALKRFKRKFDKTGTMRQLRKRQQFTKPSVKRRAEIQKAEYIQGLRDQEEI</sequence>
<keyword evidence="2 5" id="KW-0689">Ribosomal protein</keyword>
<dbReference type="EMBL" id="LCTZ01000002">
    <property type="protein sequence ID" value="KQC29654.1"/>
    <property type="molecule type" value="Genomic_DNA"/>
</dbReference>
<keyword evidence="8" id="KW-1185">Reference proteome</keyword>
<dbReference type="Gene3D" id="1.20.5.1150">
    <property type="entry name" value="Ribosomal protein S8"/>
    <property type="match status" value="1"/>
</dbReference>
<organism evidence="7 8">
    <name type="scientific">Flagellimonas eckloniae</name>
    <dbReference type="NCBI Taxonomy" id="346185"/>
    <lineage>
        <taxon>Bacteria</taxon>
        <taxon>Pseudomonadati</taxon>
        <taxon>Bacteroidota</taxon>
        <taxon>Flavobacteriia</taxon>
        <taxon>Flavobacteriales</taxon>
        <taxon>Flavobacteriaceae</taxon>
        <taxon>Flagellimonas</taxon>
    </lineage>
</organism>
<comment type="caution">
    <text evidence="7">The sequence shown here is derived from an EMBL/GenBank/DDBJ whole genome shotgun (WGS) entry which is preliminary data.</text>
</comment>
<gene>
    <name evidence="5" type="primary">rpsU</name>
    <name evidence="7" type="ORF">AAY42_06975</name>
</gene>
<dbReference type="STRING" id="346185.AAY42_06975"/>
<evidence type="ECO:0000313" key="8">
    <source>
        <dbReference type="Proteomes" id="UP000050827"/>
    </source>
</evidence>
<dbReference type="InterPro" id="IPR038380">
    <property type="entry name" value="Ribosomal_bS21_sf"/>
</dbReference>
<comment type="similarity">
    <text evidence="1 5 6">Belongs to the bacterial ribosomal protein bS21 family.</text>
</comment>
<dbReference type="InterPro" id="IPR001911">
    <property type="entry name" value="Ribosomal_bS21"/>
</dbReference>
<proteinExistence type="inferred from homology"/>
<dbReference type="OrthoDB" id="598353at2"/>
<evidence type="ECO:0000256" key="4">
    <source>
        <dbReference type="ARBA" id="ARBA00035135"/>
    </source>
</evidence>
<reference evidence="7 8" key="1">
    <citation type="submission" date="2015-04" db="EMBL/GenBank/DDBJ databases">
        <title>Complete genome of flavobacterium.</title>
        <authorList>
            <person name="Kwon Y.M."/>
            <person name="Kim S.-J."/>
        </authorList>
    </citation>
    <scope>NUCLEOTIDE SEQUENCE [LARGE SCALE GENOMIC DNA]</scope>
    <source>
        <strain evidence="7 8">DK169</strain>
    </source>
</reference>
<dbReference type="HAMAP" id="MF_00358">
    <property type="entry name" value="Ribosomal_bS21"/>
    <property type="match status" value="1"/>
</dbReference>
<evidence type="ECO:0000256" key="2">
    <source>
        <dbReference type="ARBA" id="ARBA00022980"/>
    </source>
</evidence>
<dbReference type="PATRIC" id="fig|1547436.3.peg.1439"/>
<dbReference type="PROSITE" id="PS01181">
    <property type="entry name" value="RIBOSOMAL_S21"/>
    <property type="match status" value="1"/>
</dbReference>
<name>A0A0Q1BGV8_9FLAO</name>
<evidence type="ECO:0000256" key="1">
    <source>
        <dbReference type="ARBA" id="ARBA00006640"/>
    </source>
</evidence>
<dbReference type="AlphaFoldDB" id="A0A0Q1BGV8"/>
<dbReference type="PRINTS" id="PR00976">
    <property type="entry name" value="RIBOSOMALS21"/>
</dbReference>
<keyword evidence="3 5" id="KW-0687">Ribonucleoprotein</keyword>
<evidence type="ECO:0000256" key="6">
    <source>
        <dbReference type="RuleBase" id="RU000667"/>
    </source>
</evidence>
<evidence type="ECO:0000256" key="3">
    <source>
        <dbReference type="ARBA" id="ARBA00023274"/>
    </source>
</evidence>